<keyword evidence="4 7" id="KW-1133">Transmembrane helix</keyword>
<dbReference type="InterPro" id="IPR011701">
    <property type="entry name" value="MFS"/>
</dbReference>
<keyword evidence="10" id="KW-1185">Reference proteome</keyword>
<dbReference type="InterPro" id="IPR036259">
    <property type="entry name" value="MFS_trans_sf"/>
</dbReference>
<dbReference type="SUPFAM" id="SSF103473">
    <property type="entry name" value="MFS general substrate transporter"/>
    <property type="match status" value="1"/>
</dbReference>
<feature type="transmembrane region" description="Helical" evidence="7">
    <location>
        <begin position="122"/>
        <end position="149"/>
    </location>
</feature>
<evidence type="ECO:0000313" key="9">
    <source>
        <dbReference type="EMBL" id="KAA1089175.1"/>
    </source>
</evidence>
<feature type="transmembrane region" description="Helical" evidence="7">
    <location>
        <begin position="182"/>
        <end position="201"/>
    </location>
</feature>
<comment type="subcellular location">
    <subcellularLocation>
        <location evidence="1">Membrane</location>
        <topology evidence="1">Multi-pass membrane protein</topology>
    </subcellularLocation>
</comment>
<accession>A0A5B0NIN0</accession>
<evidence type="ECO:0000256" key="7">
    <source>
        <dbReference type="SAM" id="Phobius"/>
    </source>
</evidence>
<dbReference type="PROSITE" id="PS50850">
    <property type="entry name" value="MFS"/>
    <property type="match status" value="1"/>
</dbReference>
<feature type="transmembrane region" description="Helical" evidence="7">
    <location>
        <begin position="88"/>
        <end position="110"/>
    </location>
</feature>
<feature type="region of interest" description="Disordered" evidence="6">
    <location>
        <begin position="1"/>
        <end position="29"/>
    </location>
</feature>
<dbReference type="GO" id="GO:0022857">
    <property type="term" value="F:transmembrane transporter activity"/>
    <property type="evidence" value="ECO:0007669"/>
    <property type="project" value="InterPro"/>
</dbReference>
<organism evidence="9 10">
    <name type="scientific">Puccinia graminis f. sp. tritici</name>
    <dbReference type="NCBI Taxonomy" id="56615"/>
    <lineage>
        <taxon>Eukaryota</taxon>
        <taxon>Fungi</taxon>
        <taxon>Dikarya</taxon>
        <taxon>Basidiomycota</taxon>
        <taxon>Pucciniomycotina</taxon>
        <taxon>Pucciniomycetes</taxon>
        <taxon>Pucciniales</taxon>
        <taxon>Pucciniaceae</taxon>
        <taxon>Puccinia</taxon>
    </lineage>
</organism>
<dbReference type="PANTHER" id="PTHR23504">
    <property type="entry name" value="MAJOR FACILITATOR SUPERFAMILY DOMAIN-CONTAINING PROTEIN 10"/>
    <property type="match status" value="1"/>
</dbReference>
<feature type="transmembrane region" description="Helical" evidence="7">
    <location>
        <begin position="473"/>
        <end position="493"/>
    </location>
</feature>
<feature type="transmembrane region" description="Helical" evidence="7">
    <location>
        <begin position="366"/>
        <end position="384"/>
    </location>
</feature>
<keyword evidence="3 7" id="KW-0812">Transmembrane</keyword>
<dbReference type="InterPro" id="IPR001958">
    <property type="entry name" value="Tet-R_TetA/multi-R_MdtG-like"/>
</dbReference>
<evidence type="ECO:0000256" key="4">
    <source>
        <dbReference type="ARBA" id="ARBA00022989"/>
    </source>
</evidence>
<dbReference type="Gene3D" id="1.20.1250.20">
    <property type="entry name" value="MFS general substrate transporter like domains"/>
    <property type="match status" value="1"/>
</dbReference>
<feature type="transmembrane region" description="Helical" evidence="7">
    <location>
        <begin position="221"/>
        <end position="245"/>
    </location>
</feature>
<feature type="domain" description="Major facilitator superfamily (MFS) profile" evidence="8">
    <location>
        <begin position="50"/>
        <end position="502"/>
    </location>
</feature>
<dbReference type="Pfam" id="PF07690">
    <property type="entry name" value="MFS_1"/>
    <property type="match status" value="1"/>
</dbReference>
<keyword evidence="5 7" id="KW-0472">Membrane</keyword>
<gene>
    <name evidence="9" type="ORF">PGT21_009184</name>
</gene>
<comment type="caution">
    <text evidence="9">The sequence shown here is derived from an EMBL/GenBank/DDBJ whole genome shotgun (WGS) entry which is preliminary data.</text>
</comment>
<dbReference type="GO" id="GO:0016020">
    <property type="term" value="C:membrane"/>
    <property type="evidence" value="ECO:0007669"/>
    <property type="project" value="UniProtKB-SubCell"/>
</dbReference>
<feature type="compositionally biased region" description="Basic residues" evidence="6">
    <location>
        <begin position="1"/>
        <end position="11"/>
    </location>
</feature>
<dbReference type="Proteomes" id="UP000324748">
    <property type="component" value="Unassembled WGS sequence"/>
</dbReference>
<evidence type="ECO:0000256" key="1">
    <source>
        <dbReference type="ARBA" id="ARBA00004141"/>
    </source>
</evidence>
<evidence type="ECO:0000256" key="3">
    <source>
        <dbReference type="ARBA" id="ARBA00022692"/>
    </source>
</evidence>
<evidence type="ECO:0000313" key="10">
    <source>
        <dbReference type="Proteomes" id="UP000324748"/>
    </source>
</evidence>
<sequence length="513" mass="56277">MPIFKLWKRRSPRDPARQPLLSPRSRANPECNQSETLEAVPLSTPLPSQQLLVLCLMRITEPISQSLIQPFINQMLEDLKVTPDRTKIGFYAGLITSLFAFSQLCTTFWWGVLSDRIGRKPILLSGLIGLSISITSFGVQTSFIGLVVARCFAGIMNGNVGIVKSVLAEITDETNKARAFSLLPMSNAIGMILGPMIGGYLAEPTKQYPTIFGHIEFLKNYPYFLPCFIAGTTNFLAVVLGFFYLKETLPSKIAYQKPQLNDVSGVGEVLEEFGDEQNVTQVKPEFSALFTPTVVSVLLGSMLVFFQTSSWNTLIPIYAYTRYEDGGLGLSFNQIGTALTTNGFAAVIIQTAAFPYFQKKWGTVRVFRKVLAVWPVAFMLLPMIRYLEKQQRERYGEDVGSRAAVAGLIGVLALKSVGGMSMVCIALLINSAAPSPSTLGALNGLAQTCSAFSRTFAPVINGAIFSISINRQYLGGNLIWFWGILLSCLTYLFSQTIKIETEAAVIRAQPAPS</sequence>
<dbReference type="AlphaFoldDB" id="A0A5B0NIN0"/>
<evidence type="ECO:0000256" key="6">
    <source>
        <dbReference type="SAM" id="MobiDB-lite"/>
    </source>
</evidence>
<name>A0A5B0NIN0_PUCGR</name>
<reference evidence="9 10" key="1">
    <citation type="submission" date="2019-05" db="EMBL/GenBank/DDBJ databases">
        <title>Emergence of the Ug99 lineage of the wheat stem rust pathogen through somatic hybridization.</title>
        <authorList>
            <person name="Li F."/>
            <person name="Upadhyaya N.M."/>
            <person name="Sperschneider J."/>
            <person name="Matny O."/>
            <person name="Nguyen-Phuc H."/>
            <person name="Mago R."/>
            <person name="Raley C."/>
            <person name="Miller M.E."/>
            <person name="Silverstein K.A.T."/>
            <person name="Henningsen E."/>
            <person name="Hirsch C.D."/>
            <person name="Visser B."/>
            <person name="Pretorius Z.A."/>
            <person name="Steffenson B.J."/>
            <person name="Schwessinger B."/>
            <person name="Dodds P.N."/>
            <person name="Figueroa M."/>
        </authorList>
    </citation>
    <scope>NUCLEOTIDE SEQUENCE [LARGE SCALE GENOMIC DNA]</scope>
    <source>
        <strain evidence="9">21-0</strain>
    </source>
</reference>
<dbReference type="PANTHER" id="PTHR23504:SF15">
    <property type="entry name" value="MAJOR FACILITATOR SUPERFAMILY (MFS) PROFILE DOMAIN-CONTAINING PROTEIN"/>
    <property type="match status" value="1"/>
</dbReference>
<dbReference type="InterPro" id="IPR020846">
    <property type="entry name" value="MFS_dom"/>
</dbReference>
<proteinExistence type="predicted"/>
<feature type="transmembrane region" description="Helical" evidence="7">
    <location>
        <begin position="405"/>
        <end position="429"/>
    </location>
</feature>
<dbReference type="PRINTS" id="PR01035">
    <property type="entry name" value="TCRTETA"/>
</dbReference>
<protein>
    <recommendedName>
        <fullName evidence="8">Major facilitator superfamily (MFS) profile domain-containing protein</fullName>
    </recommendedName>
</protein>
<feature type="transmembrane region" description="Helical" evidence="7">
    <location>
        <begin position="286"/>
        <end position="306"/>
    </location>
</feature>
<dbReference type="EMBL" id="VSWC01000093">
    <property type="protein sequence ID" value="KAA1089175.1"/>
    <property type="molecule type" value="Genomic_DNA"/>
</dbReference>
<evidence type="ECO:0000256" key="5">
    <source>
        <dbReference type="ARBA" id="ARBA00023136"/>
    </source>
</evidence>
<keyword evidence="2" id="KW-0813">Transport</keyword>
<dbReference type="CDD" id="cd17330">
    <property type="entry name" value="MFS_SLC46_TetA_like"/>
    <property type="match status" value="1"/>
</dbReference>
<evidence type="ECO:0000256" key="2">
    <source>
        <dbReference type="ARBA" id="ARBA00022448"/>
    </source>
</evidence>
<evidence type="ECO:0000259" key="8">
    <source>
        <dbReference type="PROSITE" id="PS50850"/>
    </source>
</evidence>
<dbReference type="OrthoDB" id="419616at2759"/>